<dbReference type="AlphaFoldDB" id="A0A1V9VDA3"/>
<accession>A0A1V9VDA3</accession>
<dbReference type="PANTHER" id="PTHR35810">
    <property type="entry name" value="CYTOPLASMIC PROTEIN-RELATED"/>
    <property type="match status" value="1"/>
</dbReference>
<dbReference type="EMBL" id="LNTC01000014">
    <property type="protein sequence ID" value="OQR42030.1"/>
    <property type="molecule type" value="Genomic_DNA"/>
</dbReference>
<keyword evidence="1" id="KW-0238">DNA-binding</keyword>
<comment type="caution">
    <text evidence="1">The sequence shown here is derived from an EMBL/GenBank/DDBJ whole genome shotgun (WGS) entry which is preliminary data.</text>
</comment>
<evidence type="ECO:0000313" key="1">
    <source>
        <dbReference type="EMBL" id="OQR42030.1"/>
    </source>
</evidence>
<dbReference type="Proteomes" id="UP000192599">
    <property type="component" value="Unassembled WGS sequence"/>
</dbReference>
<sequence>MKNIVVYNTGELEVNVSIEEETLWLNQKQLGELFNVEIHTINYHIKNIFKQKELEKIPTIRKIRIVQQEGNRKVEREVEHYNLDMIISIGYRVNSITATKFRQWATSILKEYISKGYAVNTHKITEYRLANLENDMQIIKSKIKNDTLDLKQGIFYEGQFFDAYIFISDILKNAKKSITLIDNYIDGNTLLHLSSNKDLNINIITKSLTKELKVIIEKFNKQYKNLKVFEYSKSHDRFLIIDEKIIYHIGASLKDLGNKWFAFSKLEDDNFELLKRIANILGNK</sequence>
<proteinExistence type="predicted"/>
<evidence type="ECO:0000313" key="2">
    <source>
        <dbReference type="Proteomes" id="UP000192599"/>
    </source>
</evidence>
<dbReference type="InterPro" id="IPR011204">
    <property type="entry name" value="Virulence_RhuM-like"/>
</dbReference>
<dbReference type="PANTHER" id="PTHR35810:SF1">
    <property type="entry name" value="CYTOPLASMIC PROTEIN"/>
    <property type="match status" value="1"/>
</dbReference>
<reference evidence="1 2" key="1">
    <citation type="submission" date="2017-04" db="EMBL/GenBank/DDBJ databases">
        <title>Accumulation and expression of multiple antibiotic resistance genes in Arcobacter cryaerophilus that thrives in sewage.</title>
        <authorList>
            <person name="Millar J.A."/>
            <person name="Raghavan R."/>
        </authorList>
    </citation>
    <scope>NUCLEOTIDE SEQUENCE [LARGE SCALE GENOMIC DNA]</scope>
    <source>
        <strain evidence="1 2">AZT-1</strain>
    </source>
</reference>
<dbReference type="GO" id="GO:0003677">
    <property type="term" value="F:DNA binding"/>
    <property type="evidence" value="ECO:0007669"/>
    <property type="project" value="UniProtKB-KW"/>
</dbReference>
<protein>
    <submittedName>
        <fullName evidence="1">DNA-binding protein</fullName>
    </submittedName>
</protein>
<gene>
    <name evidence="1" type="ORF">AS859_02215</name>
</gene>
<name>A0A1V9VDA3_9BACT</name>
<dbReference type="Pfam" id="PF13310">
    <property type="entry name" value="Virulence_RhuM"/>
    <property type="match status" value="1"/>
</dbReference>
<organism evidence="1 2">
    <name type="scientific">Aliarcobacter cryaerophilus</name>
    <dbReference type="NCBI Taxonomy" id="28198"/>
    <lineage>
        <taxon>Bacteria</taxon>
        <taxon>Pseudomonadati</taxon>
        <taxon>Campylobacterota</taxon>
        <taxon>Epsilonproteobacteria</taxon>
        <taxon>Campylobacterales</taxon>
        <taxon>Arcobacteraceae</taxon>
        <taxon>Aliarcobacter</taxon>
    </lineage>
</organism>